<dbReference type="Pfam" id="PF01527">
    <property type="entry name" value="HTH_Tnp_1"/>
    <property type="match status" value="1"/>
</dbReference>
<accession>A0A9D7LS80</accession>
<evidence type="ECO:0000313" key="2">
    <source>
        <dbReference type="Proteomes" id="UP000808146"/>
    </source>
</evidence>
<evidence type="ECO:0000313" key="1">
    <source>
        <dbReference type="EMBL" id="MBK8892179.1"/>
    </source>
</evidence>
<name>A0A9D7LS80_9RHOO</name>
<dbReference type="GO" id="GO:0004803">
    <property type="term" value="F:transposase activity"/>
    <property type="evidence" value="ECO:0007669"/>
    <property type="project" value="InterPro"/>
</dbReference>
<comment type="caution">
    <text evidence="1">The sequence shown here is derived from an EMBL/GenBank/DDBJ whole genome shotgun (WGS) entry which is preliminary data.</text>
</comment>
<gene>
    <name evidence="1" type="ORF">IPN75_18320</name>
</gene>
<proteinExistence type="predicted"/>
<dbReference type="GO" id="GO:0003677">
    <property type="term" value="F:DNA binding"/>
    <property type="evidence" value="ECO:0007669"/>
    <property type="project" value="InterPro"/>
</dbReference>
<organism evidence="1 2">
    <name type="scientific">Candidatus Dechloromonas phosphorivorans</name>
    <dbReference type="NCBI Taxonomy" id="2899244"/>
    <lineage>
        <taxon>Bacteria</taxon>
        <taxon>Pseudomonadati</taxon>
        <taxon>Pseudomonadota</taxon>
        <taxon>Betaproteobacteria</taxon>
        <taxon>Rhodocyclales</taxon>
        <taxon>Azonexaceae</taxon>
        <taxon>Dechloromonas</taxon>
    </lineage>
</organism>
<dbReference type="NCBIfam" id="NF047595">
    <property type="entry name" value="IS66_ISRel24_TnpA"/>
    <property type="match status" value="1"/>
</dbReference>
<dbReference type="SUPFAM" id="SSF46689">
    <property type="entry name" value="Homeodomain-like"/>
    <property type="match status" value="1"/>
</dbReference>
<reference evidence="1" key="1">
    <citation type="submission" date="2020-10" db="EMBL/GenBank/DDBJ databases">
        <title>Connecting structure to function with the recovery of over 1000 high-quality activated sludge metagenome-assembled genomes encoding full-length rRNA genes using long-read sequencing.</title>
        <authorList>
            <person name="Singleton C.M."/>
            <person name="Petriglieri F."/>
            <person name="Kristensen J.M."/>
            <person name="Kirkegaard R.H."/>
            <person name="Michaelsen T.Y."/>
            <person name="Andersen M.H."/>
            <person name="Karst S.M."/>
            <person name="Dueholm M.S."/>
            <person name="Nielsen P.H."/>
            <person name="Albertsen M."/>
        </authorList>
    </citation>
    <scope>NUCLEOTIDE SEQUENCE</scope>
    <source>
        <strain evidence="1">OdNE_18-Q3-R46-58_BAT3C.305</strain>
    </source>
</reference>
<dbReference type="Proteomes" id="UP000808146">
    <property type="component" value="Unassembled WGS sequence"/>
</dbReference>
<sequence length="140" mass="15169">MTEQITELKERLVVGSKRDGRNCYDPQAKRELIEASLQPGVSVAKLALTHGINANLLRKWIGKHQCQSMAGGLRRPSAAMPAPFIPVVPVSTQRTPTTPPELAARLPNGVRLEWSSLSPDQLARVLQLLSALPCSDSIPG</sequence>
<dbReference type="InterPro" id="IPR002514">
    <property type="entry name" value="Transposase_8"/>
</dbReference>
<dbReference type="AlphaFoldDB" id="A0A9D7LS80"/>
<protein>
    <submittedName>
        <fullName evidence="1">Transposase</fullName>
    </submittedName>
</protein>
<dbReference type="InterPro" id="IPR009057">
    <property type="entry name" value="Homeodomain-like_sf"/>
</dbReference>
<dbReference type="EMBL" id="JADKBR010000024">
    <property type="protein sequence ID" value="MBK8892179.1"/>
    <property type="molecule type" value="Genomic_DNA"/>
</dbReference>
<dbReference type="GO" id="GO:0006313">
    <property type="term" value="P:DNA transposition"/>
    <property type="evidence" value="ECO:0007669"/>
    <property type="project" value="InterPro"/>
</dbReference>